<protein>
    <submittedName>
        <fullName evidence="6">MBL-fold metallo-hydrolase superfamily</fullName>
    </submittedName>
</protein>
<evidence type="ECO:0000256" key="1">
    <source>
        <dbReference type="ARBA" id="ARBA00001947"/>
    </source>
</evidence>
<organism evidence="6">
    <name type="scientific">hydrothermal vent metagenome</name>
    <dbReference type="NCBI Taxonomy" id="652676"/>
    <lineage>
        <taxon>unclassified sequences</taxon>
        <taxon>metagenomes</taxon>
        <taxon>ecological metagenomes</taxon>
    </lineage>
</organism>
<keyword evidence="2" id="KW-0479">Metal-binding</keyword>
<feature type="domain" description="Metallo-beta-lactamase" evidence="5">
    <location>
        <begin position="21"/>
        <end position="183"/>
    </location>
</feature>
<dbReference type="InterPro" id="IPR001279">
    <property type="entry name" value="Metallo-B-lactamas"/>
</dbReference>
<proteinExistence type="predicted"/>
<dbReference type="CDD" id="cd16275">
    <property type="entry name" value="BaeB-like_MBL-fold"/>
    <property type="match status" value="1"/>
</dbReference>
<keyword evidence="4" id="KW-0862">Zinc</keyword>
<evidence type="ECO:0000313" key="6">
    <source>
        <dbReference type="EMBL" id="VAX06761.1"/>
    </source>
</evidence>
<dbReference type="Pfam" id="PF00753">
    <property type="entry name" value="Lactamase_B"/>
    <property type="match status" value="1"/>
</dbReference>
<dbReference type="PANTHER" id="PTHR46233">
    <property type="entry name" value="HYDROXYACYLGLUTATHIONE HYDROLASE GLOC"/>
    <property type="match status" value="1"/>
</dbReference>
<dbReference type="GO" id="GO:0016787">
    <property type="term" value="F:hydrolase activity"/>
    <property type="evidence" value="ECO:0007669"/>
    <property type="project" value="UniProtKB-KW"/>
</dbReference>
<accession>A0A3B1AY98</accession>
<evidence type="ECO:0000256" key="3">
    <source>
        <dbReference type="ARBA" id="ARBA00022801"/>
    </source>
</evidence>
<dbReference type="SUPFAM" id="SSF56281">
    <property type="entry name" value="Metallo-hydrolase/oxidoreductase"/>
    <property type="match status" value="1"/>
</dbReference>
<dbReference type="SMART" id="SM00849">
    <property type="entry name" value="Lactamase_B"/>
    <property type="match status" value="1"/>
</dbReference>
<dbReference type="GO" id="GO:0046872">
    <property type="term" value="F:metal ion binding"/>
    <property type="evidence" value="ECO:0007669"/>
    <property type="project" value="UniProtKB-KW"/>
</dbReference>
<reference evidence="6" key="1">
    <citation type="submission" date="2018-06" db="EMBL/GenBank/DDBJ databases">
        <authorList>
            <person name="Zhirakovskaya E."/>
        </authorList>
    </citation>
    <scope>NUCLEOTIDE SEQUENCE</scope>
</reference>
<name>A0A3B1AY98_9ZZZZ</name>
<dbReference type="InterPro" id="IPR051453">
    <property type="entry name" value="MBL_Glyoxalase_II"/>
</dbReference>
<gene>
    <name evidence="6" type="ORF">MNBD_GAMMA25-1371</name>
</gene>
<evidence type="ECO:0000256" key="2">
    <source>
        <dbReference type="ARBA" id="ARBA00022723"/>
    </source>
</evidence>
<dbReference type="PANTHER" id="PTHR46233:SF3">
    <property type="entry name" value="HYDROXYACYLGLUTATHIONE HYDROLASE GLOC"/>
    <property type="match status" value="1"/>
</dbReference>
<keyword evidence="3 6" id="KW-0378">Hydrolase</keyword>
<comment type="cofactor">
    <cofactor evidence="1">
        <name>Zn(2+)</name>
        <dbReference type="ChEBI" id="CHEBI:29105"/>
    </cofactor>
</comment>
<dbReference type="EMBL" id="UOFY01000009">
    <property type="protein sequence ID" value="VAX06761.1"/>
    <property type="molecule type" value="Genomic_DNA"/>
</dbReference>
<evidence type="ECO:0000256" key="4">
    <source>
        <dbReference type="ARBA" id="ARBA00022833"/>
    </source>
</evidence>
<dbReference type="AlphaFoldDB" id="A0A3B1AY98"/>
<dbReference type="InterPro" id="IPR036866">
    <property type="entry name" value="RibonucZ/Hydroxyglut_hydro"/>
</dbReference>
<evidence type="ECO:0000259" key="5">
    <source>
        <dbReference type="SMART" id="SM00849"/>
    </source>
</evidence>
<dbReference type="Gene3D" id="3.60.15.10">
    <property type="entry name" value="Ribonuclease Z/Hydroxyacylglutathione hydrolase-like"/>
    <property type="match status" value="1"/>
</dbReference>
<sequence>MSRIAVTDTYYIDALELGPMENFIYLIIDRETGRTAVVDPAWDVPAILQQAKAEGVTISDILLTHSHHDHINGIEAILAEHDAQLHLLKPEAEFWGQQLLMPELHHGGDIIQLGKTEISVLHTPGHTPGSTCYHIHDHLITGDTMFVWGCGRCDLAGGDPEVMHGTLKKLGKMPDETVILPGHNYADRTTSSMAEQCGGNPFMHFDKRDEFVEYRMHMHDRVREEPYHAEPKRS</sequence>